<dbReference type="EMBL" id="SSDS01000079">
    <property type="protein sequence ID" value="TXG76232.1"/>
    <property type="molecule type" value="Genomic_DNA"/>
</dbReference>
<reference evidence="2 3" key="1">
    <citation type="submission" date="2018-09" db="EMBL/GenBank/DDBJ databases">
        <title>Metagenome Assembled Genomes from an Advanced Water Purification Facility.</title>
        <authorList>
            <person name="Stamps B.W."/>
            <person name="Spear J.R."/>
        </authorList>
    </citation>
    <scope>NUCLEOTIDE SEQUENCE [LARGE SCALE GENOMIC DNA]</scope>
    <source>
        <strain evidence="2">Bin_63_2</strain>
    </source>
</reference>
<dbReference type="AlphaFoldDB" id="A0A5C7J5P3"/>
<feature type="transmembrane region" description="Helical" evidence="1">
    <location>
        <begin position="6"/>
        <end position="23"/>
    </location>
</feature>
<proteinExistence type="predicted"/>
<gene>
    <name evidence="2" type="ORF">E6Q11_05010</name>
</gene>
<protein>
    <submittedName>
        <fullName evidence="2">Uncharacterized protein</fullName>
    </submittedName>
</protein>
<accession>A0A5C7J5P3</accession>
<sequence>MIFFSCLAILAIIAGGVVSAFSAKKPTRFMMWMTAYLVLIAGIVQIGLIFGWYLLDIAFTAPVIIAFILYNLGNISVIIGRAMKGKKSWARYAVYAGGVALGIAMIILGIQSMTVELSVTHGVLLAYIAVILITMPIGLVLSARSHRNNQI</sequence>
<keyword evidence="1" id="KW-0812">Transmembrane</keyword>
<feature type="transmembrane region" description="Helical" evidence="1">
    <location>
        <begin position="61"/>
        <end position="80"/>
    </location>
</feature>
<comment type="caution">
    <text evidence="2">The sequence shown here is derived from an EMBL/GenBank/DDBJ whole genome shotgun (WGS) entry which is preliminary data.</text>
</comment>
<feature type="transmembrane region" description="Helical" evidence="1">
    <location>
        <begin position="124"/>
        <end position="143"/>
    </location>
</feature>
<organism evidence="2 3">
    <name type="scientific">Candidatus Dojkabacteria bacterium</name>
    <dbReference type="NCBI Taxonomy" id="2099670"/>
    <lineage>
        <taxon>Bacteria</taxon>
        <taxon>Candidatus Dojkabacteria</taxon>
    </lineage>
</organism>
<feature type="transmembrane region" description="Helical" evidence="1">
    <location>
        <begin position="35"/>
        <end position="55"/>
    </location>
</feature>
<evidence type="ECO:0000313" key="2">
    <source>
        <dbReference type="EMBL" id="TXG76232.1"/>
    </source>
</evidence>
<dbReference type="Proteomes" id="UP000321026">
    <property type="component" value="Unassembled WGS sequence"/>
</dbReference>
<keyword evidence="1" id="KW-0472">Membrane</keyword>
<name>A0A5C7J5P3_9BACT</name>
<keyword evidence="1" id="KW-1133">Transmembrane helix</keyword>
<evidence type="ECO:0000313" key="3">
    <source>
        <dbReference type="Proteomes" id="UP000321026"/>
    </source>
</evidence>
<feature type="transmembrane region" description="Helical" evidence="1">
    <location>
        <begin position="92"/>
        <end position="112"/>
    </location>
</feature>
<evidence type="ECO:0000256" key="1">
    <source>
        <dbReference type="SAM" id="Phobius"/>
    </source>
</evidence>